<sequence length="40" mass="4316">MIRTFHVLLMVLVVVAGLMSLSAAAQEKGDALAYLLTVRN</sequence>
<name>A0A1J5TPF7_9ZZZZ</name>
<evidence type="ECO:0000313" key="1">
    <source>
        <dbReference type="EMBL" id="OIR13878.1"/>
    </source>
</evidence>
<proteinExistence type="predicted"/>
<accession>A0A1J5TPF7</accession>
<protein>
    <submittedName>
        <fullName evidence="1">Uncharacterized protein</fullName>
    </submittedName>
</protein>
<dbReference type="EMBL" id="MLJW01000013">
    <property type="protein sequence ID" value="OIR13878.1"/>
    <property type="molecule type" value="Genomic_DNA"/>
</dbReference>
<comment type="caution">
    <text evidence="1">The sequence shown here is derived from an EMBL/GenBank/DDBJ whole genome shotgun (WGS) entry which is preliminary data.</text>
</comment>
<gene>
    <name evidence="1" type="ORF">GALL_50140</name>
</gene>
<dbReference type="AlphaFoldDB" id="A0A1J5TPF7"/>
<organism evidence="1">
    <name type="scientific">mine drainage metagenome</name>
    <dbReference type="NCBI Taxonomy" id="410659"/>
    <lineage>
        <taxon>unclassified sequences</taxon>
        <taxon>metagenomes</taxon>
        <taxon>ecological metagenomes</taxon>
    </lineage>
</organism>
<reference evidence="1" key="1">
    <citation type="submission" date="2016-10" db="EMBL/GenBank/DDBJ databases">
        <title>Sequence of Gallionella enrichment culture.</title>
        <authorList>
            <person name="Poehlein A."/>
            <person name="Muehling M."/>
            <person name="Daniel R."/>
        </authorList>
    </citation>
    <scope>NUCLEOTIDE SEQUENCE</scope>
</reference>